<proteinExistence type="predicted"/>
<reference evidence="1 2" key="1">
    <citation type="journal article" date="2022" name="DNA Res.">
        <title>Chromosomal-level genome assembly of the orchid tree Bauhinia variegata (Leguminosae; Cercidoideae) supports the allotetraploid origin hypothesis of Bauhinia.</title>
        <authorList>
            <person name="Zhong Y."/>
            <person name="Chen Y."/>
            <person name="Zheng D."/>
            <person name="Pang J."/>
            <person name="Liu Y."/>
            <person name="Luo S."/>
            <person name="Meng S."/>
            <person name="Qian L."/>
            <person name="Wei D."/>
            <person name="Dai S."/>
            <person name="Zhou R."/>
        </authorList>
    </citation>
    <scope>NUCLEOTIDE SEQUENCE [LARGE SCALE GENOMIC DNA]</scope>
    <source>
        <strain evidence="1">BV-YZ2020</strain>
    </source>
</reference>
<dbReference type="Proteomes" id="UP000828941">
    <property type="component" value="Chromosome 10"/>
</dbReference>
<dbReference type="EMBL" id="CM039435">
    <property type="protein sequence ID" value="KAI4317078.1"/>
    <property type="molecule type" value="Genomic_DNA"/>
</dbReference>
<gene>
    <name evidence="1" type="ORF">L6164_024987</name>
</gene>
<evidence type="ECO:0000313" key="2">
    <source>
        <dbReference type="Proteomes" id="UP000828941"/>
    </source>
</evidence>
<comment type="caution">
    <text evidence="1">The sequence shown here is derived from an EMBL/GenBank/DDBJ whole genome shotgun (WGS) entry which is preliminary data.</text>
</comment>
<name>A0ACB9LZI3_BAUVA</name>
<keyword evidence="2" id="KW-1185">Reference proteome</keyword>
<organism evidence="1 2">
    <name type="scientific">Bauhinia variegata</name>
    <name type="common">Purple orchid tree</name>
    <name type="synonym">Phanera variegata</name>
    <dbReference type="NCBI Taxonomy" id="167791"/>
    <lineage>
        <taxon>Eukaryota</taxon>
        <taxon>Viridiplantae</taxon>
        <taxon>Streptophyta</taxon>
        <taxon>Embryophyta</taxon>
        <taxon>Tracheophyta</taxon>
        <taxon>Spermatophyta</taxon>
        <taxon>Magnoliopsida</taxon>
        <taxon>eudicotyledons</taxon>
        <taxon>Gunneridae</taxon>
        <taxon>Pentapetalae</taxon>
        <taxon>rosids</taxon>
        <taxon>fabids</taxon>
        <taxon>Fabales</taxon>
        <taxon>Fabaceae</taxon>
        <taxon>Cercidoideae</taxon>
        <taxon>Cercideae</taxon>
        <taxon>Bauhiniinae</taxon>
        <taxon>Bauhinia</taxon>
    </lineage>
</organism>
<sequence length="162" mass="16806">MPVSDPNSGRAFIWIVSCLLFFCILAGGGCLGAYMILPESQGTTWLSEVGVTLVCLPWAFWLLTFLYRIFSRVTGYRFNVGNPNGGGGGGVGRGGGGGTGNLKKASGAGAGAVDMEASEAKGEAANVVEDKKVQEHRHSTSSNSSSVASHESEMPLKISMAS</sequence>
<evidence type="ECO:0000313" key="1">
    <source>
        <dbReference type="EMBL" id="KAI4317078.1"/>
    </source>
</evidence>
<protein>
    <submittedName>
        <fullName evidence="1">Uncharacterized protein</fullName>
    </submittedName>
</protein>
<accession>A0ACB9LZI3</accession>